<dbReference type="PANTHER" id="PTHR31987:SF1">
    <property type="entry name" value="GLUTAMINASE A"/>
    <property type="match status" value="1"/>
</dbReference>
<dbReference type="Proteomes" id="UP001392437">
    <property type="component" value="Unassembled WGS sequence"/>
</dbReference>
<sequence>MLAYYLLLLGYATRCLAIAFDTGGNSFPTHTPGRPPAVPLAVRTPYLSAWSGSTLNSANPIFWTGDTLGWTGVVTVDGISYEYLGNGLQILPSLPSYVSASPRAVAYDSNYSNFTFSAGPVNITASFFSPVLPKDLCRTSAPLSYLTTTVQSSDGKPHNVQFYSDINSAWIVGGAKSVMAWEIFRNGASINDTGNDTVAPDTMYSWTYEPESPLPFKETGDRPQWGRLAYSTQPMAAHNLSFQTGDALNLRYKYVTAQLLAKDIDSVYHGTSDHEVIFAFVHDFGNVSNAEVRYTVGLIQDPIVQYLSQGGIAQLEPWWKSCYGDMFSMIHLHWDDFIVVQELAAQAESQLVSDIEAFYQVTAPAPRSNTPVPVQTPSLVPNSTWHPSALPTQTILPYLHDSSDAYGFLNPNNFTGLGIPDTSEPDSYYAIVALSARQVMGSFVYAIPPPTSSCDESSSGKGEPLMFMKEISSDGNVNTLDVLFPTTPFFLYANPELLKYALEPIFQLQEGGYYPNEWAMHDAGGVFPNAIGHVAGEDELMPVEESGNLVLMSYAYYKFSGNSDWLRTHFATLNKSASYLLEYSKVPAAQLSTDDFAGKLDNQTNLAIKGILALQAISLMSRLDNSPGDGGVTDAIVRSYYSDWEKFGISPSRDHTLLAYQWRSSWGLLYNIYYDKLLNLGVVGKSVYTMQSRWYPTVSQQYGVPLDSRHHHTKSDWQIWAAATCTSSTRKMFVTSIAYWLNNTATQFPFADLYETIGDGGYPQVPDSTTFKARPVVGGHFALLALLRTGQTVSAEAGNTTGSLFILNGTNALNYTGTGDHVSPLASRYGEPAGKED</sequence>
<proteinExistence type="predicted"/>
<evidence type="ECO:0000313" key="6">
    <source>
        <dbReference type="Proteomes" id="UP001392437"/>
    </source>
</evidence>
<feature type="chain" id="PRO_5043911979" evidence="1">
    <location>
        <begin position="18"/>
        <end position="837"/>
    </location>
</feature>
<comment type="caution">
    <text evidence="5">The sequence shown here is derived from an EMBL/GenBank/DDBJ whole genome shotgun (WGS) entry which is preliminary data.</text>
</comment>
<dbReference type="Pfam" id="PF16335">
    <property type="entry name" value="GtaA_6_Hairpin"/>
    <property type="match status" value="1"/>
</dbReference>
<dbReference type="InterPro" id="IPR052743">
    <property type="entry name" value="Glutaminase_GtaA"/>
</dbReference>
<dbReference type="InterPro" id="IPR032514">
    <property type="entry name" value="GtaA_central"/>
</dbReference>
<evidence type="ECO:0000313" key="5">
    <source>
        <dbReference type="EMBL" id="KAK8123370.1"/>
    </source>
</evidence>
<dbReference type="AlphaFoldDB" id="A0AAW0R3A1"/>
<gene>
    <name evidence="5" type="ORF">PG999_003288</name>
</gene>
<dbReference type="InterPro" id="IPR032515">
    <property type="entry name" value="DUF4964"/>
</dbReference>
<evidence type="ECO:0000256" key="1">
    <source>
        <dbReference type="SAM" id="SignalP"/>
    </source>
</evidence>
<keyword evidence="6" id="KW-1185">Reference proteome</keyword>
<dbReference type="InterPro" id="IPR008928">
    <property type="entry name" value="6-hairpin_glycosidase_sf"/>
</dbReference>
<dbReference type="InterPro" id="IPR033433">
    <property type="entry name" value="GtaA_N"/>
</dbReference>
<dbReference type="GO" id="GO:0005975">
    <property type="term" value="P:carbohydrate metabolic process"/>
    <property type="evidence" value="ECO:0007669"/>
    <property type="project" value="InterPro"/>
</dbReference>
<feature type="domain" description="Glutaminase A central" evidence="3">
    <location>
        <begin position="427"/>
        <end position="784"/>
    </location>
</feature>
<dbReference type="SUPFAM" id="SSF48208">
    <property type="entry name" value="Six-hairpin glycosidases"/>
    <property type="match status" value="1"/>
</dbReference>
<name>A0AAW0R3A1_9PEZI</name>
<dbReference type="PANTHER" id="PTHR31987">
    <property type="entry name" value="GLUTAMINASE A-RELATED"/>
    <property type="match status" value="1"/>
</dbReference>
<feature type="domain" description="DUF4964" evidence="2">
    <location>
        <begin position="34"/>
        <end position="86"/>
    </location>
</feature>
<evidence type="ECO:0000259" key="2">
    <source>
        <dbReference type="Pfam" id="PF16334"/>
    </source>
</evidence>
<organism evidence="5 6">
    <name type="scientific">Apiospora kogelbergensis</name>
    <dbReference type="NCBI Taxonomy" id="1337665"/>
    <lineage>
        <taxon>Eukaryota</taxon>
        <taxon>Fungi</taxon>
        <taxon>Dikarya</taxon>
        <taxon>Ascomycota</taxon>
        <taxon>Pezizomycotina</taxon>
        <taxon>Sordariomycetes</taxon>
        <taxon>Xylariomycetidae</taxon>
        <taxon>Amphisphaeriales</taxon>
        <taxon>Apiosporaceae</taxon>
        <taxon>Apiospora</taxon>
    </lineage>
</organism>
<feature type="signal peptide" evidence="1">
    <location>
        <begin position="1"/>
        <end position="17"/>
    </location>
</feature>
<dbReference type="Pfam" id="PF16334">
    <property type="entry name" value="DUF4964"/>
    <property type="match status" value="1"/>
</dbReference>
<dbReference type="Pfam" id="PF17168">
    <property type="entry name" value="DUF5127"/>
    <property type="match status" value="1"/>
</dbReference>
<reference evidence="5 6" key="1">
    <citation type="submission" date="2023-01" db="EMBL/GenBank/DDBJ databases">
        <title>Analysis of 21 Apiospora genomes using comparative genomics revels a genus with tremendous synthesis potential of carbohydrate active enzymes and secondary metabolites.</title>
        <authorList>
            <person name="Sorensen T."/>
        </authorList>
    </citation>
    <scope>NUCLEOTIDE SEQUENCE [LARGE SCALE GENOMIC DNA]</scope>
    <source>
        <strain evidence="5 6">CBS 117206</strain>
    </source>
</reference>
<evidence type="ECO:0000259" key="3">
    <source>
        <dbReference type="Pfam" id="PF16335"/>
    </source>
</evidence>
<feature type="domain" description="Glutaminase A N-terminal" evidence="4">
    <location>
        <begin position="112"/>
        <end position="353"/>
    </location>
</feature>
<protein>
    <submittedName>
        <fullName evidence="5">Glutaminase</fullName>
    </submittedName>
</protein>
<evidence type="ECO:0000259" key="4">
    <source>
        <dbReference type="Pfam" id="PF17168"/>
    </source>
</evidence>
<keyword evidence="1" id="KW-0732">Signal</keyword>
<dbReference type="EMBL" id="JAQQWP010000003">
    <property type="protein sequence ID" value="KAK8123370.1"/>
    <property type="molecule type" value="Genomic_DNA"/>
</dbReference>
<accession>A0AAW0R3A1</accession>